<evidence type="ECO:0000256" key="4">
    <source>
        <dbReference type="ARBA" id="ARBA00022692"/>
    </source>
</evidence>
<evidence type="ECO:0008006" key="14">
    <source>
        <dbReference type="Google" id="ProtNLM"/>
    </source>
</evidence>
<dbReference type="PRINTS" id="PR00926">
    <property type="entry name" value="MITOCARRIER"/>
</dbReference>
<gene>
    <name evidence="12" type="ORF">CDCA_CDCA14G3929</name>
</gene>
<dbReference type="PROSITE" id="PS50920">
    <property type="entry name" value="SOLCAR"/>
    <property type="match status" value="3"/>
</dbReference>
<evidence type="ECO:0000256" key="5">
    <source>
        <dbReference type="ARBA" id="ARBA00022737"/>
    </source>
</evidence>
<accession>A0AAV9J0Q3</accession>
<feature type="repeat" description="Solcar" evidence="9">
    <location>
        <begin position="190"/>
        <end position="274"/>
    </location>
</feature>
<keyword evidence="3 10" id="KW-0813">Transport</keyword>
<dbReference type="Gene3D" id="1.50.40.10">
    <property type="entry name" value="Mitochondrial carrier domain"/>
    <property type="match status" value="2"/>
</dbReference>
<evidence type="ECO:0000256" key="9">
    <source>
        <dbReference type="PROSITE-ProRule" id="PRU00282"/>
    </source>
</evidence>
<dbReference type="SUPFAM" id="SSF103506">
    <property type="entry name" value="Mitochondrial carrier"/>
    <property type="match status" value="1"/>
</dbReference>
<evidence type="ECO:0000256" key="11">
    <source>
        <dbReference type="SAM" id="MobiDB-lite"/>
    </source>
</evidence>
<dbReference type="InterPro" id="IPR023395">
    <property type="entry name" value="MCP_dom_sf"/>
</dbReference>
<proteinExistence type="inferred from homology"/>
<dbReference type="GO" id="GO:0031966">
    <property type="term" value="C:mitochondrial membrane"/>
    <property type="evidence" value="ECO:0007669"/>
    <property type="project" value="UniProtKB-SubCell"/>
</dbReference>
<evidence type="ECO:0000256" key="6">
    <source>
        <dbReference type="ARBA" id="ARBA00022989"/>
    </source>
</evidence>
<reference evidence="12 13" key="1">
    <citation type="submission" date="2022-07" db="EMBL/GenBank/DDBJ databases">
        <title>Genome-wide signatures of adaptation to extreme environments.</title>
        <authorList>
            <person name="Cho C.H."/>
            <person name="Yoon H.S."/>
        </authorList>
    </citation>
    <scope>NUCLEOTIDE SEQUENCE [LARGE SCALE GENOMIC DNA]</scope>
    <source>
        <strain evidence="12 13">DBV 063 E5</strain>
    </source>
</reference>
<organism evidence="12 13">
    <name type="scientific">Cyanidium caldarium</name>
    <name type="common">Red alga</name>
    <dbReference type="NCBI Taxonomy" id="2771"/>
    <lineage>
        <taxon>Eukaryota</taxon>
        <taxon>Rhodophyta</taxon>
        <taxon>Bangiophyceae</taxon>
        <taxon>Cyanidiales</taxon>
        <taxon>Cyanidiaceae</taxon>
        <taxon>Cyanidium</taxon>
    </lineage>
</organism>
<evidence type="ECO:0000256" key="3">
    <source>
        <dbReference type="ARBA" id="ARBA00022448"/>
    </source>
</evidence>
<evidence type="ECO:0000256" key="2">
    <source>
        <dbReference type="ARBA" id="ARBA00006375"/>
    </source>
</evidence>
<comment type="caution">
    <text evidence="12">The sequence shown here is derived from an EMBL/GenBank/DDBJ whole genome shotgun (WGS) entry which is preliminary data.</text>
</comment>
<dbReference type="InterPro" id="IPR002067">
    <property type="entry name" value="MCP"/>
</dbReference>
<dbReference type="GO" id="GO:0015093">
    <property type="term" value="F:ferrous iron transmembrane transporter activity"/>
    <property type="evidence" value="ECO:0007669"/>
    <property type="project" value="TreeGrafter"/>
</dbReference>
<dbReference type="PANTHER" id="PTHR45758">
    <property type="entry name" value="MITOFERRIN-1-RELATED"/>
    <property type="match status" value="1"/>
</dbReference>
<keyword evidence="4 9" id="KW-0812">Transmembrane</keyword>
<dbReference type="Pfam" id="PF00153">
    <property type="entry name" value="Mito_carr"/>
    <property type="match status" value="3"/>
</dbReference>
<keyword evidence="6" id="KW-1133">Transmembrane helix</keyword>
<keyword evidence="7" id="KW-0496">Mitochondrion</keyword>
<dbReference type="GO" id="GO:0048250">
    <property type="term" value="P:iron import into the mitochondrion"/>
    <property type="evidence" value="ECO:0007669"/>
    <property type="project" value="TreeGrafter"/>
</dbReference>
<feature type="repeat" description="Solcar" evidence="9">
    <location>
        <begin position="92"/>
        <end position="181"/>
    </location>
</feature>
<comment type="subcellular location">
    <subcellularLocation>
        <location evidence="1">Mitochondrion membrane</location>
        <topology evidence="1">Multi-pass membrane protein</topology>
    </subcellularLocation>
</comment>
<keyword evidence="8 9" id="KW-0472">Membrane</keyword>
<dbReference type="AlphaFoldDB" id="A0AAV9J0Q3"/>
<sequence>MATTVAQEEAGMSSGDASAGDTDTRAAAAPTTHACATAVGQAPARALRTRDPATAVEGEVDGARHHRHLHHHYHVLQHQHVPVAVRDEVALPLHVQHMLAGGAAGIAEHVALFPVDTVKTHMQVYQGQAGLAESGLVQAVRRIARHGGGVRALWRGVGAVALSAGPAHALYFSLYEAARAQLLPRLPDTSASVATASAGALATIVSDGVMAPFDVVKQRMQVQRGYRSVLDTILRVYRVQGGWRTFYRGYPTTLVMNIPFSAAYFTVYESMHELLLGRRHPVRTTANVAHESFGQAARRTLLHFVSGGVAGAAAATITNPLDVVRTRLQTQGEPGARKYRGMWAAFRSVAIEEGARGLFAGVRPRVLFHAPAGAVAWTTFEFVKRTLHLDENLEALDEW</sequence>
<evidence type="ECO:0000256" key="7">
    <source>
        <dbReference type="ARBA" id="ARBA00023128"/>
    </source>
</evidence>
<comment type="similarity">
    <text evidence="2 10">Belongs to the mitochondrial carrier (TC 2.A.29) family.</text>
</comment>
<evidence type="ECO:0000256" key="10">
    <source>
        <dbReference type="RuleBase" id="RU000488"/>
    </source>
</evidence>
<evidence type="ECO:0000256" key="8">
    <source>
        <dbReference type="ARBA" id="ARBA00023136"/>
    </source>
</evidence>
<feature type="region of interest" description="Disordered" evidence="11">
    <location>
        <begin position="1"/>
        <end position="31"/>
    </location>
</feature>
<protein>
    <recommendedName>
        <fullName evidence="14">Mitochondrial carrier protein</fullName>
    </recommendedName>
</protein>
<feature type="compositionally biased region" description="Low complexity" evidence="11">
    <location>
        <begin position="16"/>
        <end position="31"/>
    </location>
</feature>
<keyword evidence="5" id="KW-0677">Repeat</keyword>
<dbReference type="EMBL" id="JANCYW010000014">
    <property type="protein sequence ID" value="KAK4537904.1"/>
    <property type="molecule type" value="Genomic_DNA"/>
</dbReference>
<evidence type="ECO:0000256" key="1">
    <source>
        <dbReference type="ARBA" id="ARBA00004225"/>
    </source>
</evidence>
<evidence type="ECO:0000313" key="13">
    <source>
        <dbReference type="Proteomes" id="UP001301350"/>
    </source>
</evidence>
<dbReference type="InterPro" id="IPR018108">
    <property type="entry name" value="MCP_transmembrane"/>
</dbReference>
<name>A0AAV9J0Q3_CYACA</name>
<dbReference type="Proteomes" id="UP001301350">
    <property type="component" value="Unassembled WGS sequence"/>
</dbReference>
<keyword evidence="13" id="KW-1185">Reference proteome</keyword>
<feature type="repeat" description="Solcar" evidence="9">
    <location>
        <begin position="298"/>
        <end position="386"/>
    </location>
</feature>
<dbReference type="PANTHER" id="PTHR45758:SF4">
    <property type="entry name" value="MITOFERRIN-1"/>
    <property type="match status" value="1"/>
</dbReference>
<evidence type="ECO:0000313" key="12">
    <source>
        <dbReference type="EMBL" id="KAK4537904.1"/>
    </source>
</evidence>